<proteinExistence type="predicted"/>
<dbReference type="EMBL" id="MN740820">
    <property type="protein sequence ID" value="QHU13442.1"/>
    <property type="molecule type" value="Genomic_DNA"/>
</dbReference>
<accession>A0A6C0K5V1</accession>
<dbReference type="AlphaFoldDB" id="A0A6C0K5V1"/>
<evidence type="ECO:0000313" key="1">
    <source>
        <dbReference type="EMBL" id="QHU13442.1"/>
    </source>
</evidence>
<protein>
    <submittedName>
        <fullName evidence="1">Uncharacterized protein</fullName>
    </submittedName>
</protein>
<sequence>MNSTITTDDKFAYHTFTNVEFSAYLVRWYMFDYYFFIKYGDKVYVDSYYAKDIVISFEELQKNHYLKLYYDLSLMLTKNKNQVIQEYSGHTALIGFETHYDSKRYWAVDAAFIDVNHNCRQKPIVIIDRDENIYDLKKLNRCPDISPYDLNNKMYNCYYKINPYDLENMKYSSQEELDEFNRLSNKIRDIRSDIRREYRYDTNYNGYTNQVVDYSIRVMEKELNELAAIYEDKKNVLNLAMLSKKDGINGDIIRVIYNHLVSPEENKRYLGIIDKIGYKSRLEINTMILEA</sequence>
<reference evidence="1" key="1">
    <citation type="journal article" date="2020" name="Nature">
        <title>Giant virus diversity and host interactions through global metagenomics.</title>
        <authorList>
            <person name="Schulz F."/>
            <person name="Roux S."/>
            <person name="Paez-Espino D."/>
            <person name="Jungbluth S."/>
            <person name="Walsh D.A."/>
            <person name="Denef V.J."/>
            <person name="McMahon K.D."/>
            <person name="Konstantinidis K.T."/>
            <person name="Eloe-Fadrosh E.A."/>
            <person name="Kyrpides N.C."/>
            <person name="Woyke T."/>
        </authorList>
    </citation>
    <scope>NUCLEOTIDE SEQUENCE</scope>
    <source>
        <strain evidence="1">GVMAG-S-1101178-73</strain>
    </source>
</reference>
<organism evidence="1">
    <name type="scientific">viral metagenome</name>
    <dbReference type="NCBI Taxonomy" id="1070528"/>
    <lineage>
        <taxon>unclassified sequences</taxon>
        <taxon>metagenomes</taxon>
        <taxon>organismal metagenomes</taxon>
    </lineage>
</organism>
<name>A0A6C0K5V1_9ZZZZ</name>